<protein>
    <submittedName>
        <fullName evidence="1">Uncharacterized protein</fullName>
    </submittedName>
</protein>
<dbReference type="Proteomes" id="UP000199259">
    <property type="component" value="Unassembled WGS sequence"/>
</dbReference>
<evidence type="ECO:0000313" key="2">
    <source>
        <dbReference type="Proteomes" id="UP000199259"/>
    </source>
</evidence>
<proteinExistence type="predicted"/>
<dbReference type="RefSeq" id="WP_091710716.1">
    <property type="nucleotide sequence ID" value="NZ_FNCA01000009.1"/>
</dbReference>
<accession>A0A7Z7FF51</accession>
<keyword evidence="2" id="KW-1185">Reference proteome</keyword>
<reference evidence="1 2" key="1">
    <citation type="submission" date="2016-10" db="EMBL/GenBank/DDBJ databases">
        <authorList>
            <person name="Varghese N."/>
            <person name="Submissions S."/>
        </authorList>
    </citation>
    <scope>NUCLEOTIDE SEQUENCE [LARGE SCALE GENOMIC DNA]</scope>
    <source>
        <strain evidence="1 2">PL 12/M</strain>
    </source>
</reference>
<gene>
    <name evidence="1" type="ORF">SAMN04488589_2434</name>
</gene>
<dbReference type="AlphaFoldDB" id="A0A7Z7FF51"/>
<organism evidence="1 2">
    <name type="scientific">Methanolobus vulcani</name>
    <dbReference type="NCBI Taxonomy" id="38026"/>
    <lineage>
        <taxon>Archaea</taxon>
        <taxon>Methanobacteriati</taxon>
        <taxon>Methanobacteriota</taxon>
        <taxon>Stenosarchaea group</taxon>
        <taxon>Methanomicrobia</taxon>
        <taxon>Methanosarcinales</taxon>
        <taxon>Methanosarcinaceae</taxon>
        <taxon>Methanolobus</taxon>
    </lineage>
</organism>
<name>A0A7Z7FF51_9EURY</name>
<comment type="caution">
    <text evidence="1">The sequence shown here is derived from an EMBL/GenBank/DDBJ whole genome shotgun (WGS) entry which is preliminary data.</text>
</comment>
<sequence length="94" mass="10695">MAYKSKYAILTLFLLLLSSYFIWPELSPLNQDINKKETSGPLGKNVSSFIWENYQNVDWVSSAELLELQNVSDNYTHGNITSICSIENTSNLTE</sequence>
<dbReference type="EMBL" id="FNCA01000009">
    <property type="protein sequence ID" value="SDG21417.1"/>
    <property type="molecule type" value="Genomic_DNA"/>
</dbReference>
<evidence type="ECO:0000313" key="1">
    <source>
        <dbReference type="EMBL" id="SDG21417.1"/>
    </source>
</evidence>